<organism evidence="1 2">
    <name type="scientific">Rubellimicrobium thermophilum DSM 16684</name>
    <dbReference type="NCBI Taxonomy" id="1123069"/>
    <lineage>
        <taxon>Bacteria</taxon>
        <taxon>Pseudomonadati</taxon>
        <taxon>Pseudomonadota</taxon>
        <taxon>Alphaproteobacteria</taxon>
        <taxon>Rhodobacterales</taxon>
        <taxon>Roseobacteraceae</taxon>
        <taxon>Rubellimicrobium</taxon>
    </lineage>
</organism>
<accession>S9SIX4</accession>
<evidence type="ECO:0000313" key="1">
    <source>
        <dbReference type="EMBL" id="EPX86319.1"/>
    </source>
</evidence>
<keyword evidence="2" id="KW-1185">Reference proteome</keyword>
<dbReference type="Proteomes" id="UP000015346">
    <property type="component" value="Unassembled WGS sequence"/>
</dbReference>
<reference evidence="1 2" key="1">
    <citation type="journal article" date="2013" name="Stand. Genomic Sci.">
        <title>Genome sequence of the reddish-pigmented Rubellimicrobium thermophilum type strain (DSM 16684(T)), a member of the Roseobacter clade.</title>
        <authorList>
            <person name="Fiebig A."/>
            <person name="Riedel T."/>
            <person name="Gronow S."/>
            <person name="Petersen J."/>
            <person name="Klenk H.P."/>
            <person name="Goker M."/>
        </authorList>
    </citation>
    <scope>NUCLEOTIDE SEQUENCE [LARGE SCALE GENOMIC DNA]</scope>
    <source>
        <strain evidence="1 2">DSM 16684</strain>
    </source>
</reference>
<evidence type="ECO:0000313" key="2">
    <source>
        <dbReference type="Proteomes" id="UP000015346"/>
    </source>
</evidence>
<proteinExistence type="predicted"/>
<dbReference type="EMBL" id="AOLV01000010">
    <property type="protein sequence ID" value="EPX86319.1"/>
    <property type="molecule type" value="Genomic_DNA"/>
</dbReference>
<sequence>MVHDFALPFAPELGRILTGTVELRRTYYLVRHDADRRSERMARLAGALIQGLRAEILRLEAEVRLTEASRPCDA</sequence>
<name>S9SIX4_9RHOB</name>
<dbReference type="AlphaFoldDB" id="S9SIX4"/>
<gene>
    <name evidence="1" type="ORF">ruthe_01133</name>
</gene>
<comment type="caution">
    <text evidence="1">The sequence shown here is derived from an EMBL/GenBank/DDBJ whole genome shotgun (WGS) entry which is preliminary data.</text>
</comment>
<dbReference type="HOGENOM" id="CLU_2685567_0_0_5"/>
<dbReference type="STRING" id="1123069.ruthe_01133"/>
<protein>
    <submittedName>
        <fullName evidence="1">Uncharacterized protein</fullName>
    </submittedName>
</protein>